<reference evidence="8 9" key="2">
    <citation type="journal article" date="2015" name="PLoS ONE">
        <title>Whole-Genome Optical Mapping and Finished Genome Sequence of Sphingobacterium deserti sp. nov., a New Species Isolated from the Western Desert of China.</title>
        <authorList>
            <person name="Teng C."/>
            <person name="Zhou Z."/>
            <person name="Molnar I."/>
            <person name="Li X."/>
            <person name="Tang R."/>
            <person name="Chen M."/>
            <person name="Wang L."/>
            <person name="Su S."/>
            <person name="Zhang W."/>
            <person name="Lin M."/>
        </authorList>
    </citation>
    <scope>NUCLEOTIDE SEQUENCE [LARGE SCALE GENOMIC DNA]</scope>
    <source>
        <strain evidence="9">ACCC05744</strain>
    </source>
</reference>
<accession>A0A0B8SZZ6</accession>
<evidence type="ECO:0000256" key="1">
    <source>
        <dbReference type="ARBA" id="ARBA00010641"/>
    </source>
</evidence>
<dbReference type="Proteomes" id="UP000031802">
    <property type="component" value="Unassembled WGS sequence"/>
</dbReference>
<dbReference type="InterPro" id="IPR013325">
    <property type="entry name" value="RNA_pol_sigma_r2"/>
</dbReference>
<dbReference type="InterPro" id="IPR013249">
    <property type="entry name" value="RNA_pol_sigma70_r4_t2"/>
</dbReference>
<keyword evidence="5" id="KW-0804">Transcription</keyword>
<evidence type="ECO:0000256" key="2">
    <source>
        <dbReference type="ARBA" id="ARBA00023015"/>
    </source>
</evidence>
<dbReference type="NCBIfam" id="TIGR02937">
    <property type="entry name" value="sigma70-ECF"/>
    <property type="match status" value="1"/>
</dbReference>
<dbReference type="STRING" id="1229276.DI53_2548"/>
<dbReference type="PANTHER" id="PTHR43133">
    <property type="entry name" value="RNA POLYMERASE ECF-TYPE SIGMA FACTO"/>
    <property type="match status" value="1"/>
</dbReference>
<dbReference type="SUPFAM" id="SSF88946">
    <property type="entry name" value="Sigma2 domain of RNA polymerase sigma factors"/>
    <property type="match status" value="1"/>
</dbReference>
<keyword evidence="9" id="KW-1185">Reference proteome</keyword>
<dbReference type="InterPro" id="IPR013324">
    <property type="entry name" value="RNA_pol_sigma_r3/r4-like"/>
</dbReference>
<name>A0A0B8SZZ6_9SPHI</name>
<dbReference type="SUPFAM" id="SSF88659">
    <property type="entry name" value="Sigma3 and sigma4 domains of RNA polymerase sigma factors"/>
    <property type="match status" value="1"/>
</dbReference>
<comment type="caution">
    <text evidence="8">The sequence shown here is derived from an EMBL/GenBank/DDBJ whole genome shotgun (WGS) entry which is preliminary data.</text>
</comment>
<sequence>MNQETFKETVFVLKDKMYRFAKSILTDEDEAHDLVQELLMKFWQKRDELISVGNLEAFAMRCVRNDAMNKLKHTKVVQLYHNNLSEAVVDERYPSLTKELIQRLIAALPEKQKLVMHLRDIEDYDIAEIGETIGMEESAVRVNLMRARQKVKGQLQKIFDYEKRQINKNRG</sequence>
<evidence type="ECO:0000313" key="9">
    <source>
        <dbReference type="Proteomes" id="UP000031802"/>
    </source>
</evidence>
<dbReference type="GO" id="GO:0016987">
    <property type="term" value="F:sigma factor activity"/>
    <property type="evidence" value="ECO:0007669"/>
    <property type="project" value="UniProtKB-KW"/>
</dbReference>
<evidence type="ECO:0000256" key="3">
    <source>
        <dbReference type="ARBA" id="ARBA00023082"/>
    </source>
</evidence>
<keyword evidence="2" id="KW-0805">Transcription regulation</keyword>
<organism evidence="8 9">
    <name type="scientific">Sphingobacterium deserti</name>
    <dbReference type="NCBI Taxonomy" id="1229276"/>
    <lineage>
        <taxon>Bacteria</taxon>
        <taxon>Pseudomonadati</taxon>
        <taxon>Bacteroidota</taxon>
        <taxon>Sphingobacteriia</taxon>
        <taxon>Sphingobacteriales</taxon>
        <taxon>Sphingobacteriaceae</taxon>
        <taxon>Sphingobacterium</taxon>
    </lineage>
</organism>
<dbReference type="Pfam" id="PF08281">
    <property type="entry name" value="Sigma70_r4_2"/>
    <property type="match status" value="1"/>
</dbReference>
<dbReference type="RefSeq" id="WP_037499906.1">
    <property type="nucleotide sequence ID" value="NZ_JJMU01000047.1"/>
</dbReference>
<evidence type="ECO:0000259" key="7">
    <source>
        <dbReference type="Pfam" id="PF08281"/>
    </source>
</evidence>
<reference evidence="9" key="1">
    <citation type="submission" date="2014-04" db="EMBL/GenBank/DDBJ databases">
        <title>Whole-Genome optical mapping and complete genome sequence of Sphingobacterium deserti sp. nov., a new spaces isolated from desert in the west of China.</title>
        <authorList>
            <person name="Teng C."/>
            <person name="Zhou Z."/>
            <person name="Li X."/>
            <person name="Chen M."/>
            <person name="Lin M."/>
            <person name="Wang L."/>
            <person name="Su S."/>
            <person name="Zhang C."/>
            <person name="Zhang W."/>
        </authorList>
    </citation>
    <scope>NUCLEOTIDE SEQUENCE [LARGE SCALE GENOMIC DNA]</scope>
    <source>
        <strain evidence="9">ACCC05744</strain>
    </source>
</reference>
<feature type="domain" description="RNA polymerase sigma-70 region 2" evidence="6">
    <location>
        <begin position="15"/>
        <end position="73"/>
    </location>
</feature>
<comment type="similarity">
    <text evidence="1">Belongs to the sigma-70 factor family. ECF subfamily.</text>
</comment>
<dbReference type="InterPro" id="IPR007627">
    <property type="entry name" value="RNA_pol_sigma70_r2"/>
</dbReference>
<proteinExistence type="inferred from homology"/>
<evidence type="ECO:0000313" key="8">
    <source>
        <dbReference type="EMBL" id="KGE13627.1"/>
    </source>
</evidence>
<dbReference type="AlphaFoldDB" id="A0A0B8SZZ6"/>
<dbReference type="eggNOG" id="COG1595">
    <property type="taxonomic scope" value="Bacteria"/>
</dbReference>
<gene>
    <name evidence="8" type="ORF">DI53_2548</name>
</gene>
<dbReference type="OrthoDB" id="795989at2"/>
<keyword evidence="3" id="KW-0731">Sigma factor</keyword>
<evidence type="ECO:0000259" key="6">
    <source>
        <dbReference type="Pfam" id="PF04542"/>
    </source>
</evidence>
<protein>
    <submittedName>
        <fullName evidence="8">RNA polymerase ECF-type sigma factor</fullName>
    </submittedName>
</protein>
<dbReference type="PATRIC" id="fig|1229276.3.peg.2619"/>
<dbReference type="InterPro" id="IPR039425">
    <property type="entry name" value="RNA_pol_sigma-70-like"/>
</dbReference>
<evidence type="ECO:0000256" key="4">
    <source>
        <dbReference type="ARBA" id="ARBA00023125"/>
    </source>
</evidence>
<dbReference type="CDD" id="cd06171">
    <property type="entry name" value="Sigma70_r4"/>
    <property type="match status" value="1"/>
</dbReference>
<dbReference type="InterPro" id="IPR036388">
    <property type="entry name" value="WH-like_DNA-bd_sf"/>
</dbReference>
<dbReference type="Pfam" id="PF04542">
    <property type="entry name" value="Sigma70_r2"/>
    <property type="match status" value="1"/>
</dbReference>
<dbReference type="GO" id="GO:0006352">
    <property type="term" value="P:DNA-templated transcription initiation"/>
    <property type="evidence" value="ECO:0007669"/>
    <property type="project" value="InterPro"/>
</dbReference>
<feature type="domain" description="RNA polymerase sigma factor 70 region 4 type 2" evidence="7">
    <location>
        <begin position="99"/>
        <end position="150"/>
    </location>
</feature>
<dbReference type="EMBL" id="JJMU01000047">
    <property type="protein sequence ID" value="KGE13627.1"/>
    <property type="molecule type" value="Genomic_DNA"/>
</dbReference>
<dbReference type="Gene3D" id="1.10.10.10">
    <property type="entry name" value="Winged helix-like DNA-binding domain superfamily/Winged helix DNA-binding domain"/>
    <property type="match status" value="1"/>
</dbReference>
<dbReference type="PANTHER" id="PTHR43133:SF8">
    <property type="entry name" value="RNA POLYMERASE SIGMA FACTOR HI_1459-RELATED"/>
    <property type="match status" value="1"/>
</dbReference>
<evidence type="ECO:0000256" key="5">
    <source>
        <dbReference type="ARBA" id="ARBA00023163"/>
    </source>
</evidence>
<keyword evidence="4" id="KW-0238">DNA-binding</keyword>
<dbReference type="InterPro" id="IPR014284">
    <property type="entry name" value="RNA_pol_sigma-70_dom"/>
</dbReference>
<dbReference type="Gene3D" id="1.10.1740.10">
    <property type="match status" value="1"/>
</dbReference>
<dbReference type="GO" id="GO:0003677">
    <property type="term" value="F:DNA binding"/>
    <property type="evidence" value="ECO:0007669"/>
    <property type="project" value="UniProtKB-KW"/>
</dbReference>